<organism evidence="1">
    <name type="scientific">Panicum hallii</name>
    <dbReference type="NCBI Taxonomy" id="206008"/>
    <lineage>
        <taxon>Eukaryota</taxon>
        <taxon>Viridiplantae</taxon>
        <taxon>Streptophyta</taxon>
        <taxon>Embryophyta</taxon>
        <taxon>Tracheophyta</taxon>
        <taxon>Spermatophyta</taxon>
        <taxon>Magnoliopsida</taxon>
        <taxon>Liliopsida</taxon>
        <taxon>Poales</taxon>
        <taxon>Poaceae</taxon>
        <taxon>PACMAD clade</taxon>
        <taxon>Panicoideae</taxon>
        <taxon>Panicodae</taxon>
        <taxon>Paniceae</taxon>
        <taxon>Panicinae</taxon>
        <taxon>Panicum</taxon>
        <taxon>Panicum sect. Panicum</taxon>
    </lineage>
</organism>
<dbReference type="Proteomes" id="UP000243499">
    <property type="component" value="Chromosome 8"/>
</dbReference>
<dbReference type="Gramene" id="PVH33895">
    <property type="protein sequence ID" value="PVH33895"/>
    <property type="gene ID" value="PAHAL_8G086600"/>
</dbReference>
<sequence>MDSWGRVRTFMTRPCCVGSQPCLFVGIDCRCSSSCSLRGLRRVTTIWYIRTNISMWYLLGWFTEELVISRVTSHLVYDICWRILLLWGGKCVRHWRSGLRRQLPFVTP</sequence>
<accession>A0A2T8I8A2</accession>
<evidence type="ECO:0000313" key="1">
    <source>
        <dbReference type="EMBL" id="PVH33895.1"/>
    </source>
</evidence>
<gene>
    <name evidence="1" type="ORF">PAHAL_8G086600</name>
</gene>
<protein>
    <submittedName>
        <fullName evidence="1">Uncharacterized protein</fullName>
    </submittedName>
</protein>
<dbReference type="AlphaFoldDB" id="A0A2T8I8A2"/>
<dbReference type="EMBL" id="CM008053">
    <property type="protein sequence ID" value="PVH33895.1"/>
    <property type="molecule type" value="Genomic_DNA"/>
</dbReference>
<proteinExistence type="predicted"/>
<name>A0A2T8I8A2_9POAL</name>
<reference evidence="1" key="1">
    <citation type="submission" date="2018-04" db="EMBL/GenBank/DDBJ databases">
        <title>WGS assembly of Panicum hallii.</title>
        <authorList>
            <person name="Lovell J."/>
            <person name="Jenkins J."/>
            <person name="Lowry D."/>
            <person name="Mamidi S."/>
            <person name="Sreedasyam A."/>
            <person name="Weng X."/>
            <person name="Barry K."/>
            <person name="Bonette J."/>
            <person name="Campitelli B."/>
            <person name="Daum C."/>
            <person name="Gordon S."/>
            <person name="Gould B."/>
            <person name="Lipzen A."/>
            <person name="Macqueen A."/>
            <person name="Palacio-Mejia J."/>
            <person name="Plott C."/>
            <person name="Shakirov E."/>
            <person name="Shu S."/>
            <person name="Yoshinaga Y."/>
            <person name="Zane M."/>
            <person name="Rokhsar D."/>
            <person name="Grimwood J."/>
            <person name="Schmutz J."/>
            <person name="Juenger T."/>
        </authorList>
    </citation>
    <scope>NUCLEOTIDE SEQUENCE [LARGE SCALE GENOMIC DNA]</scope>
    <source>
        <strain evidence="1">FIL2</strain>
    </source>
</reference>